<keyword evidence="12" id="KW-0406">Ion transport</keyword>
<feature type="transmembrane region" description="Helical" evidence="24">
    <location>
        <begin position="421"/>
        <end position="439"/>
    </location>
</feature>
<keyword evidence="6" id="KW-0813">Transport</keyword>
<dbReference type="Proteomes" id="UP000190648">
    <property type="component" value="Unassembled WGS sequence"/>
</dbReference>
<comment type="cofactor">
    <cofactor evidence="1">
        <name>FAD</name>
        <dbReference type="ChEBI" id="CHEBI:57692"/>
    </cofactor>
</comment>
<feature type="transmembrane region" description="Helical" evidence="24">
    <location>
        <begin position="364"/>
        <end position="380"/>
    </location>
</feature>
<evidence type="ECO:0000256" key="13">
    <source>
        <dbReference type="ARBA" id="ARBA00023136"/>
    </source>
</evidence>
<dbReference type="InterPro" id="IPR006076">
    <property type="entry name" value="FAD-dep_OxRdtase"/>
</dbReference>
<evidence type="ECO:0000256" key="17">
    <source>
        <dbReference type="ARBA" id="ARBA00044541"/>
    </source>
</evidence>
<accession>A0A1V4JLY5</accession>
<dbReference type="FunFam" id="1.20.1250.20:FF:000154">
    <property type="entry name" value="Solute carrier family 22 member 16"/>
    <property type="match status" value="1"/>
</dbReference>
<reference evidence="26 27" key="1">
    <citation type="submission" date="2016-02" db="EMBL/GenBank/DDBJ databases">
        <title>Band-tailed pigeon sequencing and assembly.</title>
        <authorList>
            <person name="Soares A.E."/>
            <person name="Novak B.J."/>
            <person name="Rice E.S."/>
            <person name="O'Connell B."/>
            <person name="Chang D."/>
            <person name="Weber S."/>
            <person name="Shapiro B."/>
        </authorList>
    </citation>
    <scope>NUCLEOTIDE SEQUENCE [LARGE SCALE GENOMIC DNA]</scope>
    <source>
        <strain evidence="26">BTP2013</strain>
        <tissue evidence="26">Blood</tissue>
    </source>
</reference>
<keyword evidence="10 24" id="KW-1133">Transmembrane helix</keyword>
<evidence type="ECO:0000256" key="4">
    <source>
        <dbReference type="ARBA" id="ARBA00006730"/>
    </source>
</evidence>
<dbReference type="Gene3D" id="1.20.1250.20">
    <property type="entry name" value="MFS general substrate transporter like domains"/>
    <property type="match status" value="1"/>
</dbReference>
<keyword evidence="7" id="KW-0285">Flavoprotein</keyword>
<dbReference type="SUPFAM" id="SSF51971">
    <property type="entry name" value="Nucleotide-binding domain"/>
    <property type="match status" value="1"/>
</dbReference>
<dbReference type="GO" id="GO:0019478">
    <property type="term" value="P:D-amino acid catabolic process"/>
    <property type="evidence" value="ECO:0007669"/>
    <property type="project" value="UniProtKB-ARBA"/>
</dbReference>
<dbReference type="EC" id="1.4.3.1" evidence="16"/>
<feature type="region of interest" description="Disordered" evidence="23">
    <location>
        <begin position="547"/>
        <end position="588"/>
    </location>
</feature>
<comment type="catalytic activity">
    <reaction evidence="20">
        <text>D-glutamate + O2 + H2O = 2-oxoglutarate + H2O2 + NH4(+)</text>
        <dbReference type="Rhea" id="RHEA:10028"/>
        <dbReference type="ChEBI" id="CHEBI:15377"/>
        <dbReference type="ChEBI" id="CHEBI:15379"/>
        <dbReference type="ChEBI" id="CHEBI:16240"/>
        <dbReference type="ChEBI" id="CHEBI:16810"/>
        <dbReference type="ChEBI" id="CHEBI:28938"/>
        <dbReference type="ChEBI" id="CHEBI:29986"/>
    </reaction>
    <physiologicalReaction direction="left-to-right" evidence="20">
        <dbReference type="Rhea" id="RHEA:10029"/>
    </physiologicalReaction>
</comment>
<dbReference type="InterPro" id="IPR036259">
    <property type="entry name" value="MFS_trans_sf"/>
</dbReference>
<keyword evidence="27" id="KW-1185">Reference proteome</keyword>
<feature type="transmembrane region" description="Helical" evidence="24">
    <location>
        <begin position="240"/>
        <end position="260"/>
    </location>
</feature>
<evidence type="ECO:0000313" key="26">
    <source>
        <dbReference type="EMBL" id="OPJ73192.1"/>
    </source>
</evidence>
<dbReference type="Gene3D" id="3.40.50.720">
    <property type="entry name" value="NAD(P)-binding Rossmann-like Domain"/>
    <property type="match status" value="1"/>
</dbReference>
<protein>
    <recommendedName>
        <fullName evidence="17">D-aspartate oxidase</fullName>
        <ecNumber evidence="16">1.4.3.1</ecNumber>
    </recommendedName>
    <alternativeName>
        <fullName evidence="22">Carnitine transporter 2</fullName>
    </alternativeName>
    <alternativeName>
        <fullName evidence="21">Solute carrier family 22 member 16</fullName>
    </alternativeName>
</protein>
<organism evidence="26 27">
    <name type="scientific">Patagioenas fasciata monilis</name>
    <dbReference type="NCBI Taxonomy" id="372326"/>
    <lineage>
        <taxon>Eukaryota</taxon>
        <taxon>Metazoa</taxon>
        <taxon>Chordata</taxon>
        <taxon>Craniata</taxon>
        <taxon>Vertebrata</taxon>
        <taxon>Euteleostomi</taxon>
        <taxon>Archelosauria</taxon>
        <taxon>Archosauria</taxon>
        <taxon>Dinosauria</taxon>
        <taxon>Saurischia</taxon>
        <taxon>Theropoda</taxon>
        <taxon>Coelurosauria</taxon>
        <taxon>Aves</taxon>
        <taxon>Neognathae</taxon>
        <taxon>Neoaves</taxon>
        <taxon>Columbimorphae</taxon>
        <taxon>Columbiformes</taxon>
        <taxon>Columbidae</taxon>
        <taxon>Patagioenas</taxon>
    </lineage>
</organism>
<evidence type="ECO:0000256" key="19">
    <source>
        <dbReference type="ARBA" id="ARBA00047522"/>
    </source>
</evidence>
<dbReference type="Gene3D" id="3.30.9.10">
    <property type="entry name" value="D-Amino Acid Oxidase, subunit A, domain 2"/>
    <property type="match status" value="1"/>
</dbReference>
<evidence type="ECO:0000256" key="22">
    <source>
        <dbReference type="ARBA" id="ARBA00082592"/>
    </source>
</evidence>
<evidence type="ECO:0000256" key="7">
    <source>
        <dbReference type="ARBA" id="ARBA00022630"/>
    </source>
</evidence>
<dbReference type="OrthoDB" id="2261376at2759"/>
<feature type="transmembrane region" description="Helical" evidence="24">
    <location>
        <begin position="392"/>
        <end position="409"/>
    </location>
</feature>
<dbReference type="SUPFAM" id="SSF103473">
    <property type="entry name" value="MFS general substrate transporter"/>
    <property type="match status" value="1"/>
</dbReference>
<keyword evidence="15" id="KW-0325">Glycoprotein</keyword>
<evidence type="ECO:0000256" key="24">
    <source>
        <dbReference type="SAM" id="Phobius"/>
    </source>
</evidence>
<dbReference type="GO" id="GO:0005782">
    <property type="term" value="C:peroxisomal matrix"/>
    <property type="evidence" value="ECO:0007669"/>
    <property type="project" value="UniProtKB-SubCell"/>
</dbReference>
<dbReference type="Pfam" id="PF01266">
    <property type="entry name" value="DAO"/>
    <property type="match status" value="1"/>
</dbReference>
<sequence length="943" mass="104828">MAPSSERLFDSLGHFGRLQACVYFASVFQAMSCGIHYLASVFMAVTPNFVCGIHGNVSNILFYNSSESSIEDIWTLWTSTENYIVVQLENGEIWELNQCSRSKREVGLDLAYEYKGNKSIYSCSDGFLYDDTKWKSTVVTQWDLVCDREWLAKLIQPTFMLGVLIGAVIFGDIADRLGRQRVIWFTSAGQFLFGIAVAFTYDYYSFVIVRFLLAMVSSGYLVVAFVYVTEFVGIKARTWASMHVHAFFAMGIMVVALVGFLVRTWWVYQIFLSVATLPFILCCWMLPETPFWLLSEKRYEDAQKVVDIMARWNKVTTPCKVSELYSVQQDDPVRDRTGDNGTSSRKKHNILDLFCNWHIARRTITVWLIWFTGSLGYYVFSLSSVSLGGNEYLNLFLIGAVELPCYIIACIGMDKLGRRNTLIPFLILSALICVLIMFIPQDFSILIILANMAGKFSIGVAFGLIYLYTAELYPTIVRSLAVGSGSMMCRVGSVVAPFCVYLRSVWIFMPLLLVGIMALLSGILTIMLPETLGKPLTNTLVEATEMGRNGKSCSGKTPPGQSAPPRQRTPSSPAPLLRPSRKSDSSSSPGASLLWLCTLEMAAPKVAVVGAGVVGLSTALCIVETFPSCSVTVLSDQFSPNTTSNVAAGILIPHTYPGTPIHVQKQWFKETFTYLFALSNSNEASEAGVHLVSGWQIFKNTPTPKEELPFWSDVVLGFRPMSEAELQKFPQHQFGQAFTTLKCECPPYLLWLEKRLKANGVQMYTRKVADLWELHSEYNIIVNCTGIGAHQLVGDEKLLPVRGQVLKVHAPWVKNFIRDGDGLTYIYPGIHSVTLGGTREQEKWSLSPDPGTTKDIFDRCCSLEPSLWGAQNIEVKVGLRPSRWCVRLERQVLSRGGVKLPVVHNYGHGAGGFSVHRGTAKEAARLVGECIAALQGSSSRAKL</sequence>
<evidence type="ECO:0000256" key="11">
    <source>
        <dbReference type="ARBA" id="ARBA00023002"/>
    </source>
</evidence>
<evidence type="ECO:0000256" key="20">
    <source>
        <dbReference type="ARBA" id="ARBA00049882"/>
    </source>
</evidence>
<dbReference type="SUPFAM" id="SSF54373">
    <property type="entry name" value="FAD-linked reductases, C-terminal domain"/>
    <property type="match status" value="1"/>
</dbReference>
<keyword evidence="14" id="KW-0576">Peroxisome</keyword>
<comment type="similarity">
    <text evidence="5">Belongs to the major facilitator (TC 2.A.1) superfamily. Organic cation transporter (TC 2.A.1.19) family.</text>
</comment>
<dbReference type="InterPro" id="IPR023209">
    <property type="entry name" value="DAO"/>
</dbReference>
<dbReference type="InterPro" id="IPR006181">
    <property type="entry name" value="D-amino_acid_oxidase_CS"/>
</dbReference>
<dbReference type="PROSITE" id="PS50850">
    <property type="entry name" value="MFS"/>
    <property type="match status" value="1"/>
</dbReference>
<keyword evidence="9" id="KW-0274">FAD</keyword>
<feature type="transmembrane region" description="Helical" evidence="24">
    <location>
        <begin position="506"/>
        <end position="528"/>
    </location>
</feature>
<evidence type="ECO:0000256" key="1">
    <source>
        <dbReference type="ARBA" id="ARBA00001974"/>
    </source>
</evidence>
<feature type="transmembrane region" description="Helical" evidence="24">
    <location>
        <begin position="207"/>
        <end position="228"/>
    </location>
</feature>
<dbReference type="GO" id="GO:0016020">
    <property type="term" value="C:membrane"/>
    <property type="evidence" value="ECO:0007669"/>
    <property type="project" value="UniProtKB-SubCell"/>
</dbReference>
<evidence type="ECO:0000313" key="27">
    <source>
        <dbReference type="Proteomes" id="UP000190648"/>
    </source>
</evidence>
<comment type="function">
    <text evidence="18">Selectively catalyzes the oxidative deamination of acidic amino acids. Suppresses the level of D-aspartate in the brain, an amino acid that can act as an agonist for glutamate receptors. Protects the organism from the toxicity of D-amino acids. May also function in the intestine.</text>
</comment>
<dbReference type="GO" id="GO:0022857">
    <property type="term" value="F:transmembrane transporter activity"/>
    <property type="evidence" value="ECO:0007669"/>
    <property type="project" value="InterPro"/>
</dbReference>
<feature type="transmembrane region" description="Helical" evidence="24">
    <location>
        <begin position="182"/>
        <end position="201"/>
    </location>
</feature>
<dbReference type="EMBL" id="LSYS01006902">
    <property type="protein sequence ID" value="OPJ73192.1"/>
    <property type="molecule type" value="Genomic_DNA"/>
</dbReference>
<feature type="domain" description="Major facilitator superfamily (MFS) profile" evidence="25">
    <location>
        <begin position="75"/>
        <end position="533"/>
    </location>
</feature>
<evidence type="ECO:0000256" key="8">
    <source>
        <dbReference type="ARBA" id="ARBA00022692"/>
    </source>
</evidence>
<evidence type="ECO:0000256" key="10">
    <source>
        <dbReference type="ARBA" id="ARBA00022989"/>
    </source>
</evidence>
<evidence type="ECO:0000256" key="23">
    <source>
        <dbReference type="SAM" id="MobiDB-lite"/>
    </source>
</evidence>
<comment type="similarity">
    <text evidence="4">Belongs to the DAMOX/DASOX family.</text>
</comment>
<evidence type="ECO:0000256" key="3">
    <source>
        <dbReference type="ARBA" id="ARBA00004253"/>
    </source>
</evidence>
<comment type="caution">
    <text evidence="26">The sequence shown here is derived from an EMBL/GenBank/DDBJ whole genome shotgun (WGS) entry which is preliminary data.</text>
</comment>
<dbReference type="InterPro" id="IPR005828">
    <property type="entry name" value="MFS_sugar_transport-like"/>
</dbReference>
<feature type="transmembrane region" description="Helical" evidence="24">
    <location>
        <begin position="20"/>
        <end position="39"/>
    </location>
</feature>
<dbReference type="PROSITE" id="PS00677">
    <property type="entry name" value="DAO"/>
    <property type="match status" value="1"/>
</dbReference>
<dbReference type="PANTHER" id="PTHR11530:SF11">
    <property type="entry name" value="D-ASPARTATE OXIDASE"/>
    <property type="match status" value="1"/>
</dbReference>
<evidence type="ECO:0000256" key="15">
    <source>
        <dbReference type="ARBA" id="ARBA00023180"/>
    </source>
</evidence>
<name>A0A1V4JLY5_PATFA</name>
<feature type="transmembrane region" description="Helical" evidence="24">
    <location>
        <begin position="445"/>
        <end position="468"/>
    </location>
</feature>
<dbReference type="GO" id="GO:0006533">
    <property type="term" value="P:L-aspartate catabolic process"/>
    <property type="evidence" value="ECO:0007669"/>
    <property type="project" value="TreeGrafter"/>
</dbReference>
<dbReference type="AlphaFoldDB" id="A0A1V4JLY5"/>
<dbReference type="STRING" id="372326.A0A1V4JLY5"/>
<evidence type="ECO:0000256" key="12">
    <source>
        <dbReference type="ARBA" id="ARBA00023065"/>
    </source>
</evidence>
<evidence type="ECO:0000256" key="16">
    <source>
        <dbReference type="ARBA" id="ARBA00044520"/>
    </source>
</evidence>
<evidence type="ECO:0000256" key="18">
    <source>
        <dbReference type="ARBA" id="ARBA00046214"/>
    </source>
</evidence>
<comment type="subcellular location">
    <subcellularLocation>
        <location evidence="2">Membrane</location>
        <topology evidence="2">Multi-pass membrane protein</topology>
    </subcellularLocation>
    <subcellularLocation>
        <location evidence="3">Peroxisome matrix</location>
    </subcellularLocation>
</comment>
<evidence type="ECO:0000256" key="14">
    <source>
        <dbReference type="ARBA" id="ARBA00023140"/>
    </source>
</evidence>
<keyword evidence="8 24" id="KW-0812">Transmembrane</keyword>
<keyword evidence="11" id="KW-0560">Oxidoreductase</keyword>
<keyword evidence="13 24" id="KW-0472">Membrane</keyword>
<comment type="catalytic activity">
    <reaction evidence="19">
        <text>D-aspartate + O2 + H2O = oxaloacetate + H2O2 + NH4(+)</text>
        <dbReference type="Rhea" id="RHEA:12512"/>
        <dbReference type="ChEBI" id="CHEBI:15377"/>
        <dbReference type="ChEBI" id="CHEBI:15379"/>
        <dbReference type="ChEBI" id="CHEBI:16240"/>
        <dbReference type="ChEBI" id="CHEBI:16452"/>
        <dbReference type="ChEBI" id="CHEBI:28938"/>
        <dbReference type="ChEBI" id="CHEBI:29990"/>
        <dbReference type="EC" id="1.4.3.1"/>
    </reaction>
    <physiologicalReaction direction="left-to-right" evidence="19">
        <dbReference type="Rhea" id="RHEA:12513"/>
    </physiologicalReaction>
</comment>
<proteinExistence type="inferred from homology"/>
<dbReference type="PANTHER" id="PTHR11530">
    <property type="entry name" value="D-AMINO ACID OXIDASE"/>
    <property type="match status" value="1"/>
</dbReference>
<dbReference type="GO" id="GO:0008445">
    <property type="term" value="F:D-aspartate oxidase activity"/>
    <property type="evidence" value="ECO:0007669"/>
    <property type="project" value="UniProtKB-EC"/>
</dbReference>
<dbReference type="Pfam" id="PF00083">
    <property type="entry name" value="Sugar_tr"/>
    <property type="match status" value="1"/>
</dbReference>
<evidence type="ECO:0000256" key="9">
    <source>
        <dbReference type="ARBA" id="ARBA00022827"/>
    </source>
</evidence>
<dbReference type="GO" id="GO:0006811">
    <property type="term" value="P:monoatomic ion transport"/>
    <property type="evidence" value="ECO:0007669"/>
    <property type="project" value="UniProtKB-KW"/>
</dbReference>
<evidence type="ECO:0000259" key="25">
    <source>
        <dbReference type="PROSITE" id="PS50850"/>
    </source>
</evidence>
<dbReference type="GO" id="GO:0071949">
    <property type="term" value="F:FAD binding"/>
    <property type="evidence" value="ECO:0007669"/>
    <property type="project" value="InterPro"/>
</dbReference>
<dbReference type="CDD" id="cd17375">
    <property type="entry name" value="MFS_SLC22A16_CT2"/>
    <property type="match status" value="1"/>
</dbReference>
<evidence type="ECO:0000256" key="2">
    <source>
        <dbReference type="ARBA" id="ARBA00004141"/>
    </source>
</evidence>
<gene>
    <name evidence="26" type="primary">SLC22A16</name>
    <name evidence="26" type="ORF">AV530_005590</name>
</gene>
<evidence type="ECO:0000256" key="6">
    <source>
        <dbReference type="ARBA" id="ARBA00022448"/>
    </source>
</evidence>
<evidence type="ECO:0000256" key="5">
    <source>
        <dbReference type="ARBA" id="ARBA00009203"/>
    </source>
</evidence>
<evidence type="ECO:0000256" key="21">
    <source>
        <dbReference type="ARBA" id="ARBA00072104"/>
    </source>
</evidence>
<dbReference type="InterPro" id="IPR020846">
    <property type="entry name" value="MFS_dom"/>
</dbReference>
<feature type="transmembrane region" description="Helical" evidence="24">
    <location>
        <begin position="266"/>
        <end position="287"/>
    </location>
</feature>